<dbReference type="AlphaFoldDB" id="A0A6M3IUT2"/>
<feature type="coiled-coil region" evidence="1">
    <location>
        <begin position="1"/>
        <end position="65"/>
    </location>
</feature>
<evidence type="ECO:0000256" key="1">
    <source>
        <dbReference type="SAM" id="Coils"/>
    </source>
</evidence>
<keyword evidence="1" id="KW-0175">Coiled coil</keyword>
<sequence>MKEIIEDLQNLKKEVEAAKSDLAKTQGALKANLDRLKEEHNLSGLEEVDKLITNLLKELDVIKNEVEEEYTSIKESYEWGG</sequence>
<evidence type="ECO:0000313" key="3">
    <source>
        <dbReference type="EMBL" id="QJA82901.1"/>
    </source>
</evidence>
<proteinExistence type="predicted"/>
<gene>
    <name evidence="3" type="ORF">MM415A00352_0003</name>
    <name evidence="2" type="ORF">MM415B00971_0025</name>
</gene>
<accession>A0A6M3IUT2</accession>
<protein>
    <submittedName>
        <fullName evidence="2">Uncharacterized protein</fullName>
    </submittedName>
</protein>
<evidence type="ECO:0000313" key="2">
    <source>
        <dbReference type="EMBL" id="QJA61266.1"/>
    </source>
</evidence>
<organism evidence="2">
    <name type="scientific">viral metagenome</name>
    <dbReference type="NCBI Taxonomy" id="1070528"/>
    <lineage>
        <taxon>unclassified sequences</taxon>
        <taxon>metagenomes</taxon>
        <taxon>organismal metagenomes</taxon>
    </lineage>
</organism>
<name>A0A6M3IUT2_9ZZZZ</name>
<dbReference type="EMBL" id="MT141435">
    <property type="protein sequence ID" value="QJA61266.1"/>
    <property type="molecule type" value="Genomic_DNA"/>
</dbReference>
<reference evidence="2" key="1">
    <citation type="submission" date="2020-03" db="EMBL/GenBank/DDBJ databases">
        <title>The deep terrestrial virosphere.</title>
        <authorList>
            <person name="Holmfeldt K."/>
            <person name="Nilsson E."/>
            <person name="Simone D."/>
            <person name="Lopez-Fernandez M."/>
            <person name="Wu X."/>
            <person name="de Brujin I."/>
            <person name="Lundin D."/>
            <person name="Andersson A."/>
            <person name="Bertilsson S."/>
            <person name="Dopson M."/>
        </authorList>
    </citation>
    <scope>NUCLEOTIDE SEQUENCE</scope>
    <source>
        <strain evidence="3">MM415A00352</strain>
        <strain evidence="2">MM415B00971</strain>
    </source>
</reference>
<dbReference type="EMBL" id="MT142499">
    <property type="protein sequence ID" value="QJA82901.1"/>
    <property type="molecule type" value="Genomic_DNA"/>
</dbReference>